<accession>A0A1V6P7U5</accession>
<comment type="caution">
    <text evidence="2">The sequence shown here is derived from an EMBL/GenBank/DDBJ whole genome shotgun (WGS) entry which is preliminary data.</text>
</comment>
<dbReference type="Proteomes" id="UP000191522">
    <property type="component" value="Unassembled WGS sequence"/>
</dbReference>
<organism evidence="2 3">
    <name type="scientific">Penicillium decumbens</name>
    <dbReference type="NCBI Taxonomy" id="69771"/>
    <lineage>
        <taxon>Eukaryota</taxon>
        <taxon>Fungi</taxon>
        <taxon>Dikarya</taxon>
        <taxon>Ascomycota</taxon>
        <taxon>Pezizomycotina</taxon>
        <taxon>Eurotiomycetes</taxon>
        <taxon>Eurotiomycetidae</taxon>
        <taxon>Eurotiales</taxon>
        <taxon>Aspergillaceae</taxon>
        <taxon>Penicillium</taxon>
    </lineage>
</organism>
<gene>
    <name evidence="2" type="ORF">PENDEC_c018G04821</name>
</gene>
<dbReference type="OrthoDB" id="1859733at2759"/>
<protein>
    <recommendedName>
        <fullName evidence="4">Malate dehydrogenase</fullName>
    </recommendedName>
</protein>
<keyword evidence="1" id="KW-0732">Signal</keyword>
<feature type="signal peptide" evidence="1">
    <location>
        <begin position="1"/>
        <end position="18"/>
    </location>
</feature>
<dbReference type="OMA" id="STCAGQN"/>
<dbReference type="AlphaFoldDB" id="A0A1V6P7U5"/>
<reference evidence="3" key="1">
    <citation type="journal article" date="2017" name="Nat. Microbiol.">
        <title>Global analysis of biosynthetic gene clusters reveals vast potential of secondary metabolite production in Penicillium species.</title>
        <authorList>
            <person name="Nielsen J.C."/>
            <person name="Grijseels S."/>
            <person name="Prigent S."/>
            <person name="Ji B."/>
            <person name="Dainat J."/>
            <person name="Nielsen K.F."/>
            <person name="Frisvad J.C."/>
            <person name="Workman M."/>
            <person name="Nielsen J."/>
        </authorList>
    </citation>
    <scope>NUCLEOTIDE SEQUENCE [LARGE SCALE GENOMIC DNA]</scope>
    <source>
        <strain evidence="3">IBT 11843</strain>
    </source>
</reference>
<dbReference type="PANTHER" id="PTHR35567">
    <property type="entry name" value="MALATE DEHYDROGENASE (AFU_ORTHOLOGUE AFUA_2G13800)"/>
    <property type="match status" value="1"/>
</dbReference>
<dbReference type="EMBL" id="MDYL01000018">
    <property type="protein sequence ID" value="OQD72867.1"/>
    <property type="molecule type" value="Genomic_DNA"/>
</dbReference>
<dbReference type="InterPro" id="IPR021851">
    <property type="entry name" value="DUF3455"/>
</dbReference>
<name>A0A1V6P7U5_PENDC</name>
<sequence>MHIIPSMLLLLTATLAGATVLPGPLQLAQSFSHIANELSHISLDNCSLANASLPLNDTRSVLPDPSSPLTLKYIALGRGTQNYSCTSTNASSRNTTTPKATGAAATLFDASCIASASMALLHELPAVAGRTTLGSLAFMAEILSSTTNSSDLIIGEHYFNAAGEPFFDLKLSRDDTWMVATKKTSVSAPARAYTSKTESKDVAWLRLERKEGNGIKEVYRVMTFEGGAPSTCAGLNDTVIVEYAAEYWFYG</sequence>
<feature type="chain" id="PRO_5013365678" description="Malate dehydrogenase" evidence="1">
    <location>
        <begin position="19"/>
        <end position="251"/>
    </location>
</feature>
<keyword evidence="3" id="KW-1185">Reference proteome</keyword>
<dbReference type="PANTHER" id="PTHR35567:SF1">
    <property type="entry name" value="CONSERVED FUNGAL PROTEIN (AFU_ORTHOLOGUE AFUA_1G14230)"/>
    <property type="match status" value="1"/>
</dbReference>
<evidence type="ECO:0000313" key="3">
    <source>
        <dbReference type="Proteomes" id="UP000191522"/>
    </source>
</evidence>
<proteinExistence type="predicted"/>
<evidence type="ECO:0008006" key="4">
    <source>
        <dbReference type="Google" id="ProtNLM"/>
    </source>
</evidence>
<dbReference type="Pfam" id="PF11937">
    <property type="entry name" value="DUF3455"/>
    <property type="match status" value="1"/>
</dbReference>
<evidence type="ECO:0000313" key="2">
    <source>
        <dbReference type="EMBL" id="OQD72867.1"/>
    </source>
</evidence>
<evidence type="ECO:0000256" key="1">
    <source>
        <dbReference type="SAM" id="SignalP"/>
    </source>
</evidence>